<organism evidence="1 2">
    <name type="scientific">Glycocaulis albus</name>
    <dbReference type="NCBI Taxonomy" id="1382801"/>
    <lineage>
        <taxon>Bacteria</taxon>
        <taxon>Pseudomonadati</taxon>
        <taxon>Pseudomonadota</taxon>
        <taxon>Alphaproteobacteria</taxon>
        <taxon>Maricaulales</taxon>
        <taxon>Maricaulaceae</taxon>
        <taxon>Glycocaulis</taxon>
    </lineage>
</organism>
<evidence type="ECO:0000313" key="2">
    <source>
        <dbReference type="Proteomes" id="UP000648722"/>
    </source>
</evidence>
<evidence type="ECO:0000313" key="1">
    <source>
        <dbReference type="EMBL" id="GGG89939.1"/>
    </source>
</evidence>
<accession>A0ABQ1XC31</accession>
<dbReference type="EMBL" id="BMFS01000001">
    <property type="protein sequence ID" value="GGG89939.1"/>
    <property type="molecule type" value="Genomic_DNA"/>
</dbReference>
<sequence length="199" mass="21895">MRSSLNGQLTALCNNALFEFGEFQSRADRLGLSADGGAYMTDPAIDAELVDESWVASTGLGSRTTIWRGRFGPGEINYRSIVQVNSSSRFSAGGYERRSFEMADVCVAHAPHLTRADGQALRNQYGLTADDMWSAARNANGDPVATSYRRILSVYPREWHEIEFIVPAQSGETGVTIVRRYFMQSETQIGESSAPDLPD</sequence>
<comment type="caution">
    <text evidence="1">The sequence shown here is derived from an EMBL/GenBank/DDBJ whole genome shotgun (WGS) entry which is preliminary data.</text>
</comment>
<protein>
    <submittedName>
        <fullName evidence="1">Uncharacterized protein</fullName>
    </submittedName>
</protein>
<proteinExistence type="predicted"/>
<keyword evidence="2" id="KW-1185">Reference proteome</keyword>
<dbReference type="Proteomes" id="UP000648722">
    <property type="component" value="Unassembled WGS sequence"/>
</dbReference>
<reference evidence="2" key="1">
    <citation type="journal article" date="2019" name="Int. J. Syst. Evol. Microbiol.">
        <title>The Global Catalogue of Microorganisms (GCM) 10K type strain sequencing project: providing services to taxonomists for standard genome sequencing and annotation.</title>
        <authorList>
            <consortium name="The Broad Institute Genomics Platform"/>
            <consortium name="The Broad Institute Genome Sequencing Center for Infectious Disease"/>
            <person name="Wu L."/>
            <person name="Ma J."/>
        </authorList>
    </citation>
    <scope>NUCLEOTIDE SEQUENCE [LARGE SCALE GENOMIC DNA]</scope>
    <source>
        <strain evidence="2">CGMCC 1.12766</strain>
    </source>
</reference>
<gene>
    <name evidence="1" type="ORF">GCM10007420_01190</name>
</gene>
<name>A0ABQ1XC31_9PROT</name>